<accession>A0A1M5GAI3</accession>
<organism evidence="1 2">
    <name type="scientific">Bradyrhizobium erythrophlei</name>
    <dbReference type="NCBI Taxonomy" id="1437360"/>
    <lineage>
        <taxon>Bacteria</taxon>
        <taxon>Pseudomonadati</taxon>
        <taxon>Pseudomonadota</taxon>
        <taxon>Alphaproteobacteria</taxon>
        <taxon>Hyphomicrobiales</taxon>
        <taxon>Nitrobacteraceae</taxon>
        <taxon>Bradyrhizobium</taxon>
    </lineage>
</organism>
<evidence type="ECO:0000313" key="1">
    <source>
        <dbReference type="EMBL" id="SHG00482.1"/>
    </source>
</evidence>
<gene>
    <name evidence="1" type="ORF">SAMN05444169_0007</name>
</gene>
<name>A0A1M5GAI3_9BRAD</name>
<dbReference type="Proteomes" id="UP000190675">
    <property type="component" value="Chromosome I"/>
</dbReference>
<protein>
    <submittedName>
        <fullName evidence="1">Uncharacterized protein</fullName>
    </submittedName>
</protein>
<dbReference type="OrthoDB" id="7871683at2"/>
<dbReference type="EMBL" id="LT670818">
    <property type="protein sequence ID" value="SHG00482.1"/>
    <property type="molecule type" value="Genomic_DNA"/>
</dbReference>
<sequence>MLNIDELLPTAKDIRKQSALKEAEKADEHMRLMAAAEAEKQALIEELTKPSGLTEDEKVKRASTVIQRAVKNGLHEVQVYRFPNVLCTDRGRAINQMEPGWENTLTGMPKEIFHLWKDYLQPRGYKIAYQIIDFPGGVPGDIGITLSW</sequence>
<dbReference type="RefSeq" id="WP_079563816.1">
    <property type="nucleotide sequence ID" value="NZ_LT670818.1"/>
</dbReference>
<proteinExistence type="predicted"/>
<dbReference type="AlphaFoldDB" id="A0A1M5GAI3"/>
<reference evidence="1 2" key="1">
    <citation type="submission" date="2016-11" db="EMBL/GenBank/DDBJ databases">
        <authorList>
            <person name="Jaros S."/>
            <person name="Januszkiewicz K."/>
            <person name="Wedrychowicz H."/>
        </authorList>
    </citation>
    <scope>NUCLEOTIDE SEQUENCE [LARGE SCALE GENOMIC DNA]</scope>
    <source>
        <strain evidence="1 2">GAS242</strain>
    </source>
</reference>
<evidence type="ECO:0000313" key="2">
    <source>
        <dbReference type="Proteomes" id="UP000190675"/>
    </source>
</evidence>